<keyword evidence="3" id="KW-1185">Reference proteome</keyword>
<feature type="compositionally biased region" description="Polar residues" evidence="1">
    <location>
        <begin position="51"/>
        <end position="63"/>
    </location>
</feature>
<comment type="caution">
    <text evidence="2">The sequence shown here is derived from an EMBL/GenBank/DDBJ whole genome shotgun (WGS) entry which is preliminary data.</text>
</comment>
<proteinExistence type="predicted"/>
<gene>
    <name evidence="2" type="ORF">DPMN_105221</name>
</gene>
<evidence type="ECO:0000313" key="3">
    <source>
        <dbReference type="Proteomes" id="UP000828390"/>
    </source>
</evidence>
<dbReference type="EMBL" id="JAIWYP010000004">
    <property type="protein sequence ID" value="KAH3831948.1"/>
    <property type="molecule type" value="Genomic_DNA"/>
</dbReference>
<dbReference type="Proteomes" id="UP000828390">
    <property type="component" value="Unassembled WGS sequence"/>
</dbReference>
<reference evidence="2" key="2">
    <citation type="submission" date="2020-11" db="EMBL/GenBank/DDBJ databases">
        <authorList>
            <person name="McCartney M.A."/>
            <person name="Auch B."/>
            <person name="Kono T."/>
            <person name="Mallez S."/>
            <person name="Becker A."/>
            <person name="Gohl D.M."/>
            <person name="Silverstein K.A.T."/>
            <person name="Koren S."/>
            <person name="Bechman K.B."/>
            <person name="Herman A."/>
            <person name="Abrahante J.E."/>
            <person name="Garbe J."/>
        </authorList>
    </citation>
    <scope>NUCLEOTIDE SEQUENCE</scope>
    <source>
        <strain evidence="2">Duluth1</strain>
        <tissue evidence="2">Whole animal</tissue>
    </source>
</reference>
<feature type="region of interest" description="Disordered" evidence="1">
    <location>
        <begin position="45"/>
        <end position="71"/>
    </location>
</feature>
<organism evidence="2 3">
    <name type="scientific">Dreissena polymorpha</name>
    <name type="common">Zebra mussel</name>
    <name type="synonym">Mytilus polymorpha</name>
    <dbReference type="NCBI Taxonomy" id="45954"/>
    <lineage>
        <taxon>Eukaryota</taxon>
        <taxon>Metazoa</taxon>
        <taxon>Spiralia</taxon>
        <taxon>Lophotrochozoa</taxon>
        <taxon>Mollusca</taxon>
        <taxon>Bivalvia</taxon>
        <taxon>Autobranchia</taxon>
        <taxon>Heteroconchia</taxon>
        <taxon>Euheterodonta</taxon>
        <taxon>Imparidentia</taxon>
        <taxon>Neoheterodontei</taxon>
        <taxon>Myida</taxon>
        <taxon>Dreissenoidea</taxon>
        <taxon>Dreissenidae</taxon>
        <taxon>Dreissena</taxon>
    </lineage>
</organism>
<reference evidence="2" key="1">
    <citation type="journal article" date="2019" name="bioRxiv">
        <title>The Genome of the Zebra Mussel, Dreissena polymorpha: A Resource for Invasive Species Research.</title>
        <authorList>
            <person name="McCartney M.A."/>
            <person name="Auch B."/>
            <person name="Kono T."/>
            <person name="Mallez S."/>
            <person name="Zhang Y."/>
            <person name="Obille A."/>
            <person name="Becker A."/>
            <person name="Abrahante J.E."/>
            <person name="Garbe J."/>
            <person name="Badalamenti J.P."/>
            <person name="Herman A."/>
            <person name="Mangelson H."/>
            <person name="Liachko I."/>
            <person name="Sullivan S."/>
            <person name="Sone E.D."/>
            <person name="Koren S."/>
            <person name="Silverstein K.A.T."/>
            <person name="Beckman K.B."/>
            <person name="Gohl D.M."/>
        </authorList>
    </citation>
    <scope>NUCLEOTIDE SEQUENCE</scope>
    <source>
        <strain evidence="2">Duluth1</strain>
        <tissue evidence="2">Whole animal</tissue>
    </source>
</reference>
<sequence length="71" mass="8009">MVDTDFCKKKRKGCLMIWMKKQMRKNTNIVTYNSTRMGLKINRGKSKVLKTGTSKETPISQSRGAGKAGQL</sequence>
<protein>
    <submittedName>
        <fullName evidence="2">Uncharacterized protein</fullName>
    </submittedName>
</protein>
<accession>A0A9D4K381</accession>
<evidence type="ECO:0000313" key="2">
    <source>
        <dbReference type="EMBL" id="KAH3831948.1"/>
    </source>
</evidence>
<dbReference type="AlphaFoldDB" id="A0A9D4K381"/>
<evidence type="ECO:0000256" key="1">
    <source>
        <dbReference type="SAM" id="MobiDB-lite"/>
    </source>
</evidence>
<name>A0A9D4K381_DREPO</name>